<dbReference type="InterPro" id="IPR006553">
    <property type="entry name" value="Leu-rich_rpt_Cys-con_subtyp"/>
</dbReference>
<accession>A0A2U1LJH4</accession>
<dbReference type="InterPro" id="IPR032675">
    <property type="entry name" value="LRR_dom_sf"/>
</dbReference>
<organism evidence="6 7">
    <name type="scientific">Artemisia annua</name>
    <name type="common">Sweet wormwood</name>
    <dbReference type="NCBI Taxonomy" id="35608"/>
    <lineage>
        <taxon>Eukaryota</taxon>
        <taxon>Viridiplantae</taxon>
        <taxon>Streptophyta</taxon>
        <taxon>Embryophyta</taxon>
        <taxon>Tracheophyta</taxon>
        <taxon>Spermatophyta</taxon>
        <taxon>Magnoliopsida</taxon>
        <taxon>eudicotyledons</taxon>
        <taxon>Gunneridae</taxon>
        <taxon>Pentapetalae</taxon>
        <taxon>asterids</taxon>
        <taxon>campanulids</taxon>
        <taxon>Asterales</taxon>
        <taxon>Asteraceae</taxon>
        <taxon>Asteroideae</taxon>
        <taxon>Anthemideae</taxon>
        <taxon>Artemisiinae</taxon>
        <taxon>Artemisia</taxon>
    </lineage>
</organism>
<dbReference type="OrthoDB" id="1743068at2759"/>
<protein>
    <submittedName>
        <fullName evidence="6">Leucine-rich repeat family protein</fullName>
    </submittedName>
</protein>
<dbReference type="InterPro" id="IPR017930">
    <property type="entry name" value="Myb_dom"/>
</dbReference>
<dbReference type="InterPro" id="IPR009057">
    <property type="entry name" value="Homeodomain-like_sf"/>
</dbReference>
<keyword evidence="7" id="KW-1185">Reference proteome</keyword>
<dbReference type="SMART" id="SM00367">
    <property type="entry name" value="LRR_CC"/>
    <property type="match status" value="5"/>
</dbReference>
<dbReference type="GO" id="GO:0005634">
    <property type="term" value="C:nucleus"/>
    <property type="evidence" value="ECO:0007669"/>
    <property type="project" value="UniProtKB-SubCell"/>
</dbReference>
<dbReference type="InterPro" id="IPR050560">
    <property type="entry name" value="MYB_TF"/>
</dbReference>
<dbReference type="GO" id="GO:0000981">
    <property type="term" value="F:DNA-binding transcription factor activity, RNA polymerase II-specific"/>
    <property type="evidence" value="ECO:0007669"/>
    <property type="project" value="TreeGrafter"/>
</dbReference>
<name>A0A2U1LJH4_ARTAN</name>
<reference evidence="6 7" key="1">
    <citation type="journal article" date="2018" name="Mol. Plant">
        <title>The genome of Artemisia annua provides insight into the evolution of Asteraceae family and artemisinin biosynthesis.</title>
        <authorList>
            <person name="Shen Q."/>
            <person name="Zhang L."/>
            <person name="Liao Z."/>
            <person name="Wang S."/>
            <person name="Yan T."/>
            <person name="Shi P."/>
            <person name="Liu M."/>
            <person name="Fu X."/>
            <person name="Pan Q."/>
            <person name="Wang Y."/>
            <person name="Lv Z."/>
            <person name="Lu X."/>
            <person name="Zhang F."/>
            <person name="Jiang W."/>
            <person name="Ma Y."/>
            <person name="Chen M."/>
            <person name="Hao X."/>
            <person name="Li L."/>
            <person name="Tang Y."/>
            <person name="Lv G."/>
            <person name="Zhou Y."/>
            <person name="Sun X."/>
            <person name="Brodelius P.E."/>
            <person name="Rose J.K.C."/>
            <person name="Tang K."/>
        </authorList>
    </citation>
    <scope>NUCLEOTIDE SEQUENCE [LARGE SCALE GENOMIC DNA]</scope>
    <source>
        <strain evidence="7">cv. Huhao1</strain>
        <tissue evidence="6">Leaf</tissue>
    </source>
</reference>
<dbReference type="PANTHER" id="PTHR45614">
    <property type="entry name" value="MYB PROTEIN-RELATED"/>
    <property type="match status" value="1"/>
</dbReference>
<dbReference type="GO" id="GO:0000978">
    <property type="term" value="F:RNA polymerase II cis-regulatory region sequence-specific DNA binding"/>
    <property type="evidence" value="ECO:0007669"/>
    <property type="project" value="TreeGrafter"/>
</dbReference>
<dbReference type="PANTHER" id="PTHR45614:SF194">
    <property type="entry name" value="TRANSCRIPTION FACTOR MYB3R-3-RELATED"/>
    <property type="match status" value="1"/>
</dbReference>
<dbReference type="SMART" id="SM00717">
    <property type="entry name" value="SANT"/>
    <property type="match status" value="2"/>
</dbReference>
<dbReference type="STRING" id="35608.A0A2U1LJH4"/>
<keyword evidence="2" id="KW-0539">Nucleus</keyword>
<dbReference type="EMBL" id="PKPP01009058">
    <property type="protein sequence ID" value="PWA49145.1"/>
    <property type="molecule type" value="Genomic_DNA"/>
</dbReference>
<evidence type="ECO:0000256" key="1">
    <source>
        <dbReference type="ARBA" id="ARBA00004123"/>
    </source>
</evidence>
<dbReference type="SUPFAM" id="SSF46689">
    <property type="entry name" value="Homeodomain-like"/>
    <property type="match status" value="1"/>
</dbReference>
<dbReference type="SUPFAM" id="SSF52047">
    <property type="entry name" value="RNI-like"/>
    <property type="match status" value="1"/>
</dbReference>
<dbReference type="PROSITE" id="PS51294">
    <property type="entry name" value="HTH_MYB"/>
    <property type="match status" value="1"/>
</dbReference>
<evidence type="ECO:0000313" key="6">
    <source>
        <dbReference type="EMBL" id="PWA49145.1"/>
    </source>
</evidence>
<gene>
    <name evidence="6" type="ORF">CTI12_AA484140</name>
</gene>
<evidence type="ECO:0000259" key="4">
    <source>
        <dbReference type="PROSITE" id="PS50090"/>
    </source>
</evidence>
<dbReference type="Gene3D" id="1.10.10.60">
    <property type="entry name" value="Homeodomain-like"/>
    <property type="match status" value="1"/>
</dbReference>
<dbReference type="InterPro" id="IPR001005">
    <property type="entry name" value="SANT/Myb"/>
</dbReference>
<comment type="caution">
    <text evidence="6">The sequence shown here is derived from an EMBL/GenBank/DDBJ whole genome shotgun (WGS) entry which is preliminary data.</text>
</comment>
<dbReference type="Proteomes" id="UP000245207">
    <property type="component" value="Unassembled WGS sequence"/>
</dbReference>
<feature type="domain" description="Myb-like" evidence="4">
    <location>
        <begin position="415"/>
        <end position="465"/>
    </location>
</feature>
<dbReference type="Pfam" id="PF00249">
    <property type="entry name" value="Myb_DNA-binding"/>
    <property type="match status" value="1"/>
</dbReference>
<proteinExistence type="predicted"/>
<dbReference type="PROSITE" id="PS50090">
    <property type="entry name" value="MYB_LIKE"/>
    <property type="match status" value="1"/>
</dbReference>
<evidence type="ECO:0000256" key="2">
    <source>
        <dbReference type="ARBA" id="ARBA00023242"/>
    </source>
</evidence>
<feature type="region of interest" description="Disordered" evidence="3">
    <location>
        <begin position="1"/>
        <end position="30"/>
    </location>
</feature>
<evidence type="ECO:0000259" key="5">
    <source>
        <dbReference type="PROSITE" id="PS51294"/>
    </source>
</evidence>
<dbReference type="CDD" id="cd00167">
    <property type="entry name" value="SANT"/>
    <property type="match status" value="1"/>
</dbReference>
<dbReference type="AlphaFoldDB" id="A0A2U1LJH4"/>
<evidence type="ECO:0000313" key="7">
    <source>
        <dbReference type="Proteomes" id="UP000245207"/>
    </source>
</evidence>
<sequence>MQNQFHAPNNQYPAQRGNQGYSAPNYQEPPSNELNNYIKVNDAKMRAMQNQISTLRNDFQSSITKRGASNICSGGITDAGVKNTKDLRSLVLLNLSQNHCLTDASLALITGLTQLVSLYLSNSRVTSSGLQHLKPLKKLKSLSLESTKVIANDLKRLQSLNMDSCSIRDDGLVNLACGLANLQSLNISFTLITEGGLGNLSKLSTLRSLNLDVRQITDTGLASLRSLTELTHLDLFRAKITDARTTYLRNFTNLQSLDICSGGITDAGVKNIKDLRSLVLLNLSQNHRFTDASLALITGLTQWIAAFEAIKEAEISELRVNQGLHKLSLLNMERCPITTACLDSLSGFTVSRGSLCIKRSPTPSRSSDSFVTSYLVLEPLWNTEDDIIVELLKRYGPTKWSLIGQVSARWHNHLNPDIKKDAWTLQEEMALMNARRVHGNKWAEIAKALPGRTDNAIKNHWNSSLTKKLDLATGNLPAISKNDSDVTRTPSTAKPIASLVTPLIENIRMLSAAPPLIDSNNGDATSHPDESQAAAHCTNDVCAHNFTRPIVLLQ</sequence>
<evidence type="ECO:0000256" key="3">
    <source>
        <dbReference type="SAM" id="MobiDB-lite"/>
    </source>
</evidence>
<comment type="subcellular location">
    <subcellularLocation>
        <location evidence="1">Nucleus</location>
    </subcellularLocation>
</comment>
<dbReference type="Gene3D" id="3.80.10.10">
    <property type="entry name" value="Ribonuclease Inhibitor"/>
    <property type="match status" value="3"/>
</dbReference>
<feature type="domain" description="HTH myb-type" evidence="5">
    <location>
        <begin position="415"/>
        <end position="469"/>
    </location>
</feature>